<protein>
    <submittedName>
        <fullName evidence="1">Uncharacterized protein</fullName>
    </submittedName>
</protein>
<dbReference type="AlphaFoldDB" id="A0A381U8R2"/>
<name>A0A381U8R2_9ZZZZ</name>
<accession>A0A381U8R2</accession>
<gene>
    <name evidence="1" type="ORF">METZ01_LOCUS77466</name>
</gene>
<evidence type="ECO:0000313" key="1">
    <source>
        <dbReference type="EMBL" id="SVA24612.1"/>
    </source>
</evidence>
<proteinExistence type="predicted"/>
<organism evidence="1">
    <name type="scientific">marine metagenome</name>
    <dbReference type="NCBI Taxonomy" id="408172"/>
    <lineage>
        <taxon>unclassified sequences</taxon>
        <taxon>metagenomes</taxon>
        <taxon>ecological metagenomes</taxon>
    </lineage>
</organism>
<reference evidence="1" key="1">
    <citation type="submission" date="2018-05" db="EMBL/GenBank/DDBJ databases">
        <authorList>
            <person name="Lanie J.A."/>
            <person name="Ng W.-L."/>
            <person name="Kazmierczak K.M."/>
            <person name="Andrzejewski T.M."/>
            <person name="Davidsen T.M."/>
            <person name="Wayne K.J."/>
            <person name="Tettelin H."/>
            <person name="Glass J.I."/>
            <person name="Rusch D."/>
            <person name="Podicherti R."/>
            <person name="Tsui H.-C.T."/>
            <person name="Winkler M.E."/>
        </authorList>
    </citation>
    <scope>NUCLEOTIDE SEQUENCE</scope>
</reference>
<dbReference type="EMBL" id="UINC01005958">
    <property type="protein sequence ID" value="SVA24612.1"/>
    <property type="molecule type" value="Genomic_DNA"/>
</dbReference>
<sequence>MEMIGEQKLHQIGRLVMLANPGFSAFTLPLQLHPDKFEYMGNLEQLISSPSGRNTIE</sequence>